<evidence type="ECO:0000256" key="5">
    <source>
        <dbReference type="ARBA" id="ARBA00023136"/>
    </source>
</evidence>
<comment type="subcellular location">
    <subcellularLocation>
        <location evidence="1">Cell membrane</location>
        <topology evidence="1">Multi-pass membrane protein</topology>
    </subcellularLocation>
</comment>
<organism evidence="7 8">
    <name type="scientific">Metabacillus idriensis</name>
    <dbReference type="NCBI Taxonomy" id="324768"/>
    <lineage>
        <taxon>Bacteria</taxon>
        <taxon>Bacillati</taxon>
        <taxon>Bacillota</taxon>
        <taxon>Bacilli</taxon>
        <taxon>Bacillales</taxon>
        <taxon>Bacillaceae</taxon>
        <taxon>Metabacillus</taxon>
    </lineage>
</organism>
<feature type="transmembrane region" description="Helical" evidence="6">
    <location>
        <begin position="186"/>
        <end position="208"/>
    </location>
</feature>
<name>A0A6I2MA61_9BACI</name>
<keyword evidence="5 6" id="KW-0472">Membrane</keyword>
<reference evidence="7 8" key="1">
    <citation type="submission" date="2019-11" db="EMBL/GenBank/DDBJ databases">
        <title>Bacillus idriensis genome.</title>
        <authorList>
            <person name="Konopka E.N."/>
            <person name="Newman J.D."/>
        </authorList>
    </citation>
    <scope>NUCLEOTIDE SEQUENCE [LARGE SCALE GENOMIC DNA]</scope>
    <source>
        <strain evidence="7 8">DSM 19097</strain>
    </source>
</reference>
<evidence type="ECO:0000256" key="6">
    <source>
        <dbReference type="SAM" id="Phobius"/>
    </source>
</evidence>
<feature type="transmembrane region" description="Helical" evidence="6">
    <location>
        <begin position="228"/>
        <end position="247"/>
    </location>
</feature>
<dbReference type="AlphaFoldDB" id="A0A6I2MA61"/>
<evidence type="ECO:0000313" key="8">
    <source>
        <dbReference type="Proteomes" id="UP000441585"/>
    </source>
</evidence>
<evidence type="ECO:0000256" key="2">
    <source>
        <dbReference type="ARBA" id="ARBA00022475"/>
    </source>
</evidence>
<evidence type="ECO:0000256" key="1">
    <source>
        <dbReference type="ARBA" id="ARBA00004651"/>
    </source>
</evidence>
<dbReference type="Pfam" id="PF09678">
    <property type="entry name" value="Caa3_CtaG"/>
    <property type="match status" value="1"/>
</dbReference>
<comment type="caution">
    <text evidence="7">The sequence shown here is derived from an EMBL/GenBank/DDBJ whole genome shotgun (WGS) entry which is preliminary data.</text>
</comment>
<gene>
    <name evidence="7" type="ORF">GJU41_14155</name>
</gene>
<keyword evidence="3 6" id="KW-0812">Transmembrane</keyword>
<feature type="transmembrane region" description="Helical" evidence="6">
    <location>
        <begin position="153"/>
        <end position="177"/>
    </location>
</feature>
<feature type="transmembrane region" description="Helical" evidence="6">
    <location>
        <begin position="122"/>
        <end position="141"/>
    </location>
</feature>
<dbReference type="GO" id="GO:0005886">
    <property type="term" value="C:plasma membrane"/>
    <property type="evidence" value="ECO:0007669"/>
    <property type="project" value="UniProtKB-SubCell"/>
</dbReference>
<protein>
    <submittedName>
        <fullName evidence="7">Cytochrome c oxidase assembly protein</fullName>
    </submittedName>
</protein>
<keyword evidence="4 6" id="KW-1133">Transmembrane helix</keyword>
<sequence>MHHSHHVIGIGLQLLMALPYVMALVLYVAAVLISNRSRRKWPVYRTVFWFIGILCAVAAVSGPLANRAHMDFTAHMLGHLLLGMLAPLLMALAAPMTLFLRTIKVNQARRLTGLLKSGPVRVLSNPVTAALLNVGGLWVLYTTDLYVAMHENILLHAVIHLHVFLAGYLFTVSMIYIDPAPHRTSYVYRAIVLVLALGGHGILSKYIYAHPPNGVPADQAEASGMLMYYGGDVIDIVLIFILCLQWYRAARPRIGELSLN</sequence>
<dbReference type="InterPro" id="IPR019108">
    <property type="entry name" value="Caa3_assmbl_CtaG-rel"/>
</dbReference>
<feature type="transmembrane region" description="Helical" evidence="6">
    <location>
        <begin position="46"/>
        <end position="65"/>
    </location>
</feature>
<feature type="transmembrane region" description="Helical" evidence="6">
    <location>
        <begin position="12"/>
        <end position="34"/>
    </location>
</feature>
<evidence type="ECO:0000256" key="4">
    <source>
        <dbReference type="ARBA" id="ARBA00022989"/>
    </source>
</evidence>
<keyword evidence="2" id="KW-1003">Cell membrane</keyword>
<proteinExistence type="predicted"/>
<keyword evidence="8" id="KW-1185">Reference proteome</keyword>
<feature type="transmembrane region" description="Helical" evidence="6">
    <location>
        <begin position="77"/>
        <end position="101"/>
    </location>
</feature>
<dbReference type="RefSeq" id="WP_070879543.1">
    <property type="nucleotide sequence ID" value="NZ_CAJGAA010000004.1"/>
</dbReference>
<dbReference type="EMBL" id="WKKF01000003">
    <property type="protein sequence ID" value="MRX55120.1"/>
    <property type="molecule type" value="Genomic_DNA"/>
</dbReference>
<evidence type="ECO:0000313" key="7">
    <source>
        <dbReference type="EMBL" id="MRX55120.1"/>
    </source>
</evidence>
<accession>A0A6I2MA61</accession>
<evidence type="ECO:0000256" key="3">
    <source>
        <dbReference type="ARBA" id="ARBA00022692"/>
    </source>
</evidence>
<dbReference type="Proteomes" id="UP000441585">
    <property type="component" value="Unassembled WGS sequence"/>
</dbReference>